<dbReference type="PANTHER" id="PTHR43811:SF19">
    <property type="entry name" value="39 KDA FK506-BINDING NUCLEAR PROTEIN"/>
    <property type="match status" value="1"/>
</dbReference>
<dbReference type="Pfam" id="PF01346">
    <property type="entry name" value="FKBP_N"/>
    <property type="match status" value="1"/>
</dbReference>
<comment type="catalytic activity">
    <reaction evidence="1 6 7">
        <text>[protein]-peptidylproline (omega=180) = [protein]-peptidylproline (omega=0)</text>
        <dbReference type="Rhea" id="RHEA:16237"/>
        <dbReference type="Rhea" id="RHEA-COMP:10747"/>
        <dbReference type="Rhea" id="RHEA-COMP:10748"/>
        <dbReference type="ChEBI" id="CHEBI:83833"/>
        <dbReference type="ChEBI" id="CHEBI:83834"/>
        <dbReference type="EC" id="5.2.1.8"/>
    </reaction>
</comment>
<comment type="caution">
    <text evidence="10">The sequence shown here is derived from an EMBL/GenBank/DDBJ whole genome shotgun (WGS) entry which is preliminary data.</text>
</comment>
<dbReference type="RefSeq" id="WP_345424761.1">
    <property type="nucleotide sequence ID" value="NZ_AP031496.1"/>
</dbReference>
<protein>
    <recommendedName>
        <fullName evidence="7">Peptidyl-prolyl cis-trans isomerase</fullName>
        <ecNumber evidence="7">5.2.1.8</ecNumber>
    </recommendedName>
</protein>
<evidence type="ECO:0000256" key="6">
    <source>
        <dbReference type="PROSITE-ProRule" id="PRU00277"/>
    </source>
</evidence>
<dbReference type="GO" id="GO:0006457">
    <property type="term" value="P:protein folding"/>
    <property type="evidence" value="ECO:0007669"/>
    <property type="project" value="InterPro"/>
</dbReference>
<comment type="similarity">
    <text evidence="2 7">Belongs to the FKBP-type PPIase family.</text>
</comment>
<gene>
    <name evidence="10" type="primary">mip_1</name>
    <name evidence="10" type="ORF">GCM10025791_32790</name>
</gene>
<evidence type="ECO:0000256" key="2">
    <source>
        <dbReference type="ARBA" id="ARBA00006577"/>
    </source>
</evidence>
<dbReference type="Gene3D" id="3.10.50.40">
    <property type="match status" value="1"/>
</dbReference>
<keyword evidence="11" id="KW-1185">Reference proteome</keyword>
<name>A0AAV3U5C8_9ALTE</name>
<dbReference type="FunFam" id="3.10.50.40:FF:000045">
    <property type="entry name" value="Peptidyl-prolyl cis-trans isomerase"/>
    <property type="match status" value="1"/>
</dbReference>
<evidence type="ECO:0000256" key="3">
    <source>
        <dbReference type="ARBA" id="ARBA00022729"/>
    </source>
</evidence>
<organism evidence="10 11">
    <name type="scientific">Halioxenophilus aromaticivorans</name>
    <dbReference type="NCBI Taxonomy" id="1306992"/>
    <lineage>
        <taxon>Bacteria</taxon>
        <taxon>Pseudomonadati</taxon>
        <taxon>Pseudomonadota</taxon>
        <taxon>Gammaproteobacteria</taxon>
        <taxon>Alteromonadales</taxon>
        <taxon>Alteromonadaceae</taxon>
        <taxon>Halioxenophilus</taxon>
    </lineage>
</organism>
<keyword evidence="3" id="KW-0732">Signal</keyword>
<evidence type="ECO:0000256" key="1">
    <source>
        <dbReference type="ARBA" id="ARBA00000971"/>
    </source>
</evidence>
<evidence type="ECO:0000256" key="4">
    <source>
        <dbReference type="ARBA" id="ARBA00023110"/>
    </source>
</evidence>
<evidence type="ECO:0000256" key="5">
    <source>
        <dbReference type="ARBA" id="ARBA00023235"/>
    </source>
</evidence>
<dbReference type="Gene3D" id="1.10.287.460">
    <property type="entry name" value="Peptidyl-prolyl cis-trans isomerase, FKBP-type, N-terminal domain"/>
    <property type="match status" value="1"/>
</dbReference>
<evidence type="ECO:0000259" key="9">
    <source>
        <dbReference type="PROSITE" id="PS50059"/>
    </source>
</evidence>
<evidence type="ECO:0000313" key="11">
    <source>
        <dbReference type="Proteomes" id="UP001409585"/>
    </source>
</evidence>
<dbReference type="InterPro" id="IPR001179">
    <property type="entry name" value="PPIase_FKBP_dom"/>
</dbReference>
<dbReference type="EC" id="5.2.1.8" evidence="7"/>
<dbReference type="PANTHER" id="PTHR43811">
    <property type="entry name" value="FKBP-TYPE PEPTIDYL-PROLYL CIS-TRANS ISOMERASE FKPA"/>
    <property type="match status" value="1"/>
</dbReference>
<proteinExistence type="inferred from homology"/>
<sequence>MKLKTITGVLLSSALLVACKAEKAVEEEAPLQLDTLEKKVSYLVGYDASRNHGRIEFAMDSQATAAGIEDQLAGEEMRISQEEMQTVMQEFQAYVMEKQQEIQAKEAEANKLVADANTKEGEDFLAENGAKDGVVTTDSGLQYKVLTEGTGPKPGETDRVTVHYRGTLIDGTEFDSSFGRGEPATFGVNQVIKGWTEALQLMPEGSKWELYIPSELAYGPGGAPPEIGPNSTLIFEVELLNAGGEDAEAEAEAAPADDGHDH</sequence>
<keyword evidence="4 6" id="KW-0697">Rotamase</keyword>
<evidence type="ECO:0000313" key="10">
    <source>
        <dbReference type="EMBL" id="GAA4949950.1"/>
    </source>
</evidence>
<dbReference type="PROSITE" id="PS50059">
    <property type="entry name" value="FKBP_PPIASE"/>
    <property type="match status" value="1"/>
</dbReference>
<dbReference type="Pfam" id="PF00254">
    <property type="entry name" value="FKBP_C"/>
    <property type="match status" value="1"/>
</dbReference>
<feature type="domain" description="PPIase FKBP-type" evidence="9">
    <location>
        <begin position="157"/>
        <end position="243"/>
    </location>
</feature>
<dbReference type="AlphaFoldDB" id="A0AAV3U5C8"/>
<evidence type="ECO:0000256" key="8">
    <source>
        <dbReference type="SAM" id="Coils"/>
    </source>
</evidence>
<dbReference type="InterPro" id="IPR046357">
    <property type="entry name" value="PPIase_dom_sf"/>
</dbReference>
<reference evidence="11" key="1">
    <citation type="journal article" date="2019" name="Int. J. Syst. Evol. Microbiol.">
        <title>The Global Catalogue of Microorganisms (GCM) 10K type strain sequencing project: providing services to taxonomists for standard genome sequencing and annotation.</title>
        <authorList>
            <consortium name="The Broad Institute Genomics Platform"/>
            <consortium name="The Broad Institute Genome Sequencing Center for Infectious Disease"/>
            <person name="Wu L."/>
            <person name="Ma J."/>
        </authorList>
    </citation>
    <scope>NUCLEOTIDE SEQUENCE [LARGE SCALE GENOMIC DNA]</scope>
    <source>
        <strain evidence="11">JCM 19134</strain>
    </source>
</reference>
<dbReference type="InterPro" id="IPR000774">
    <property type="entry name" value="PPIase_FKBP_N"/>
</dbReference>
<dbReference type="EMBL" id="BAABLX010000028">
    <property type="protein sequence ID" value="GAA4949950.1"/>
    <property type="molecule type" value="Genomic_DNA"/>
</dbReference>
<dbReference type="PROSITE" id="PS51257">
    <property type="entry name" value="PROKAR_LIPOPROTEIN"/>
    <property type="match status" value="1"/>
</dbReference>
<feature type="coiled-coil region" evidence="8">
    <location>
        <begin position="88"/>
        <end position="122"/>
    </location>
</feature>
<dbReference type="GO" id="GO:0003755">
    <property type="term" value="F:peptidyl-prolyl cis-trans isomerase activity"/>
    <property type="evidence" value="ECO:0007669"/>
    <property type="project" value="UniProtKB-UniRule"/>
</dbReference>
<keyword evidence="5 6" id="KW-0413">Isomerase</keyword>
<dbReference type="SUPFAM" id="SSF54534">
    <property type="entry name" value="FKBP-like"/>
    <property type="match status" value="1"/>
</dbReference>
<dbReference type="InterPro" id="IPR036944">
    <property type="entry name" value="PPIase_FKBP_N_sf"/>
</dbReference>
<accession>A0AAV3U5C8</accession>
<keyword evidence="8" id="KW-0175">Coiled coil</keyword>
<evidence type="ECO:0000256" key="7">
    <source>
        <dbReference type="RuleBase" id="RU003915"/>
    </source>
</evidence>
<dbReference type="Proteomes" id="UP001409585">
    <property type="component" value="Unassembled WGS sequence"/>
</dbReference>